<dbReference type="PANTHER" id="PTHR43228:SF1">
    <property type="entry name" value="TWO-COMPONENT RESPONSE REGULATOR ARR22"/>
    <property type="match status" value="1"/>
</dbReference>
<dbReference type="RefSeq" id="WP_061662778.1">
    <property type="nucleotide sequence ID" value="NZ_LOMO01000001.1"/>
</dbReference>
<dbReference type="InterPro" id="IPR052048">
    <property type="entry name" value="ST_Response_Regulator"/>
</dbReference>
<dbReference type="Pfam" id="PF00072">
    <property type="entry name" value="Response_reg"/>
    <property type="match status" value="1"/>
</dbReference>
<evidence type="ECO:0000259" key="3">
    <source>
        <dbReference type="PROSITE" id="PS50110"/>
    </source>
</evidence>
<comment type="caution">
    <text evidence="4">The sequence shown here is derived from an EMBL/GenBank/DDBJ whole genome shotgun (WGS) entry which is preliminary data.</text>
</comment>
<dbReference type="AlphaFoldDB" id="A0A9X0MK89"/>
<sequence>MEKVLRVLVIDDAHFVRELIKRAMEKKPDDEFMYEVVKESETGKEGIIDYFKMKPDFIVLDLSLPDMDGFDAMKQILSKEPNAKIIAMSEDYSDSMKEKAIANGATYYVPKPFQNAFLWKGVDVIIERLREEGYQFPYESSEEELNSEVIWEEVSESDESQNNEAKEGVVVISSSDDEEDELFAITPQKTEQKTVVILENEEFEEVKESESLFQVPRIIEESDNEETINLEIMTKDDNDIQKEEDHMFIIKEDKIINDEKFKKDEHIIKHNKNIIGNNVAGKTYDIEKIEISDVDEVNLEGKEVSPSEGGRTPLEPVKELISEESSYNGLTKDNGSHPVVHSIRPPRDKVLKQMYEEQYRNYPKFYDAEDVEKPEENADKNKTGLFSSLRKIFQKK</sequence>
<dbReference type="SMART" id="SM00448">
    <property type="entry name" value="REC"/>
    <property type="match status" value="1"/>
</dbReference>
<dbReference type="Proteomes" id="UP000075476">
    <property type="component" value="Unassembled WGS sequence"/>
</dbReference>
<evidence type="ECO:0000313" key="5">
    <source>
        <dbReference type="Proteomes" id="UP000075476"/>
    </source>
</evidence>
<evidence type="ECO:0000256" key="2">
    <source>
        <dbReference type="SAM" id="MobiDB-lite"/>
    </source>
</evidence>
<gene>
    <name evidence="4" type="ORF">AT268_33800</name>
</gene>
<organism evidence="4 5">
    <name type="scientific">Bacillus cereus</name>
    <dbReference type="NCBI Taxonomy" id="1396"/>
    <lineage>
        <taxon>Bacteria</taxon>
        <taxon>Bacillati</taxon>
        <taxon>Bacillota</taxon>
        <taxon>Bacilli</taxon>
        <taxon>Bacillales</taxon>
        <taxon>Bacillaceae</taxon>
        <taxon>Bacillus</taxon>
        <taxon>Bacillus cereus group</taxon>
    </lineage>
</organism>
<dbReference type="PANTHER" id="PTHR43228">
    <property type="entry name" value="TWO-COMPONENT RESPONSE REGULATOR"/>
    <property type="match status" value="1"/>
</dbReference>
<dbReference type="InterPro" id="IPR011006">
    <property type="entry name" value="CheY-like_superfamily"/>
</dbReference>
<dbReference type="SUPFAM" id="SSF52172">
    <property type="entry name" value="CheY-like"/>
    <property type="match status" value="1"/>
</dbReference>
<name>A0A9X0MK89_BACCE</name>
<feature type="region of interest" description="Disordered" evidence="2">
    <location>
        <begin position="327"/>
        <end position="347"/>
    </location>
</feature>
<protein>
    <recommendedName>
        <fullName evidence="3">Response regulatory domain-containing protein</fullName>
    </recommendedName>
</protein>
<reference evidence="4 5" key="1">
    <citation type="submission" date="2015-12" db="EMBL/GenBank/DDBJ databases">
        <title>Bacillus cereus Group isolate.</title>
        <authorList>
            <person name="Kovac J."/>
        </authorList>
    </citation>
    <scope>NUCLEOTIDE SEQUENCE [LARGE SCALE GENOMIC DNA]</scope>
    <source>
        <strain evidence="4 5">FSL K6-0073</strain>
    </source>
</reference>
<feature type="modified residue" description="4-aspartylphosphate" evidence="1">
    <location>
        <position position="61"/>
    </location>
</feature>
<accession>A0A9X0MK89</accession>
<evidence type="ECO:0000256" key="1">
    <source>
        <dbReference type="PROSITE-ProRule" id="PRU00169"/>
    </source>
</evidence>
<proteinExistence type="predicted"/>
<feature type="domain" description="Response regulatory" evidence="3">
    <location>
        <begin position="6"/>
        <end position="126"/>
    </location>
</feature>
<dbReference type="GO" id="GO:0000160">
    <property type="term" value="P:phosphorelay signal transduction system"/>
    <property type="evidence" value="ECO:0007669"/>
    <property type="project" value="InterPro"/>
</dbReference>
<dbReference type="Gene3D" id="3.40.50.2300">
    <property type="match status" value="1"/>
</dbReference>
<dbReference type="PROSITE" id="PS50110">
    <property type="entry name" value="RESPONSE_REGULATORY"/>
    <property type="match status" value="1"/>
</dbReference>
<keyword evidence="1" id="KW-0597">Phosphoprotein</keyword>
<dbReference type="EMBL" id="LOMO01000001">
    <property type="protein sequence ID" value="KXY51448.1"/>
    <property type="molecule type" value="Genomic_DNA"/>
</dbReference>
<dbReference type="InterPro" id="IPR001789">
    <property type="entry name" value="Sig_transdc_resp-reg_receiver"/>
</dbReference>
<evidence type="ECO:0000313" key="4">
    <source>
        <dbReference type="EMBL" id="KXY51448.1"/>
    </source>
</evidence>